<evidence type="ECO:0000259" key="5">
    <source>
        <dbReference type="Pfam" id="PF08100"/>
    </source>
</evidence>
<evidence type="ECO:0000256" key="1">
    <source>
        <dbReference type="ARBA" id="ARBA00022603"/>
    </source>
</evidence>
<sequence>GCVYLIADSRGIRRSLARCSVFTVKAKILTEHGVRYIKLHLLGTLSTMTTSLSDLTSSLNSALANLPAPENIKDEERMQLLGVIGQLQAALETPVQIIQKHCFSHYGIAGIRVAQGMGIFDAFITSNGSEMTLAELSSKTKGDMELLKRILRFLCSHNICKETSTETYQPSQIAMLYGTSSVPGDMIKHFHTNMQITSKLFDYFEEKGYKNPSDAYDAPFQLAYQTNEHYFEWLSKKPAVQSVFNSVMTESKRHYGVEWFEIFPVLDKLQVPPERVAFVDVGGGVGHDVTALKTRFPQLPGKYIVQDLPQVIDDIKEPLGEGISAVKINMFEGQPIQGAKAYHMRTVLHDWPDKPALEALRHIRKAMASDSILLINEHVMPEGANVPPLSATLDLHMMEVFSALERTEKQWVDLLEKAEFKVTQVWRSDADFRTAVFEATLA</sequence>
<accession>A0A5N6XPE4</accession>
<dbReference type="EMBL" id="ML741761">
    <property type="protein sequence ID" value="KAE8334009.1"/>
    <property type="molecule type" value="Genomic_DNA"/>
</dbReference>
<dbReference type="PANTHER" id="PTHR43712">
    <property type="entry name" value="PUTATIVE (AFU_ORTHOLOGUE AFUA_4G14580)-RELATED"/>
    <property type="match status" value="1"/>
</dbReference>
<protein>
    <submittedName>
        <fullName evidence="6">S-adenosyl-L-methionine-dependent methyltransferase</fullName>
    </submittedName>
</protein>
<keyword evidence="2 6" id="KW-0808">Transferase</keyword>
<dbReference type="InterPro" id="IPR016461">
    <property type="entry name" value="COMT-like"/>
</dbReference>
<evidence type="ECO:0000256" key="3">
    <source>
        <dbReference type="ARBA" id="ARBA00022691"/>
    </source>
</evidence>
<reference evidence="7" key="1">
    <citation type="submission" date="2019-04" db="EMBL/GenBank/DDBJ databases">
        <title>Friends and foes A comparative genomics studyof 23 Aspergillus species from section Flavi.</title>
        <authorList>
            <consortium name="DOE Joint Genome Institute"/>
            <person name="Kjaerbolling I."/>
            <person name="Vesth T."/>
            <person name="Frisvad J.C."/>
            <person name="Nybo J.L."/>
            <person name="Theobald S."/>
            <person name="Kildgaard S."/>
            <person name="Isbrandt T."/>
            <person name="Kuo A."/>
            <person name="Sato A."/>
            <person name="Lyhne E.K."/>
            <person name="Kogle M.E."/>
            <person name="Wiebenga A."/>
            <person name="Kun R.S."/>
            <person name="Lubbers R.J."/>
            <person name="Makela M.R."/>
            <person name="Barry K."/>
            <person name="Chovatia M."/>
            <person name="Clum A."/>
            <person name="Daum C."/>
            <person name="Haridas S."/>
            <person name="He G."/>
            <person name="LaButti K."/>
            <person name="Lipzen A."/>
            <person name="Mondo S."/>
            <person name="Riley R."/>
            <person name="Salamov A."/>
            <person name="Simmons B.A."/>
            <person name="Magnuson J.K."/>
            <person name="Henrissat B."/>
            <person name="Mortensen U.H."/>
            <person name="Larsen T.O."/>
            <person name="Devries R.P."/>
            <person name="Grigoriev I.V."/>
            <person name="Machida M."/>
            <person name="Baker S.E."/>
            <person name="Andersen M.R."/>
        </authorList>
    </citation>
    <scope>NUCLEOTIDE SEQUENCE [LARGE SCALE GENOMIC DNA]</scope>
    <source>
        <strain evidence="7">CBS 130017</strain>
    </source>
</reference>
<dbReference type="Gene3D" id="3.40.50.150">
    <property type="entry name" value="Vaccinia Virus protein VP39"/>
    <property type="match status" value="1"/>
</dbReference>
<keyword evidence="7" id="KW-1185">Reference proteome</keyword>
<dbReference type="InterPro" id="IPR012967">
    <property type="entry name" value="COMT_dimerisation"/>
</dbReference>
<feature type="non-terminal residue" evidence="6">
    <location>
        <position position="1"/>
    </location>
</feature>
<organism evidence="6 7">
    <name type="scientific">Aspergillus sergii</name>
    <dbReference type="NCBI Taxonomy" id="1034303"/>
    <lineage>
        <taxon>Eukaryota</taxon>
        <taxon>Fungi</taxon>
        <taxon>Dikarya</taxon>
        <taxon>Ascomycota</taxon>
        <taxon>Pezizomycotina</taxon>
        <taxon>Eurotiomycetes</taxon>
        <taxon>Eurotiomycetidae</taxon>
        <taxon>Eurotiales</taxon>
        <taxon>Aspergillaceae</taxon>
        <taxon>Aspergillus</taxon>
        <taxon>Aspergillus subgen. Circumdati</taxon>
    </lineage>
</organism>
<dbReference type="InterPro" id="IPR001077">
    <property type="entry name" value="COMT_C"/>
</dbReference>
<dbReference type="GO" id="GO:0032259">
    <property type="term" value="P:methylation"/>
    <property type="evidence" value="ECO:0007669"/>
    <property type="project" value="UniProtKB-KW"/>
</dbReference>
<dbReference type="GO" id="GO:0044550">
    <property type="term" value="P:secondary metabolite biosynthetic process"/>
    <property type="evidence" value="ECO:0007669"/>
    <property type="project" value="UniProtKB-ARBA"/>
</dbReference>
<dbReference type="PROSITE" id="PS51683">
    <property type="entry name" value="SAM_OMT_II"/>
    <property type="match status" value="1"/>
</dbReference>
<dbReference type="AlphaFoldDB" id="A0A5N6XPE4"/>
<dbReference type="SUPFAM" id="SSF46785">
    <property type="entry name" value="Winged helix' DNA-binding domain"/>
    <property type="match status" value="1"/>
</dbReference>
<dbReference type="InterPro" id="IPR029063">
    <property type="entry name" value="SAM-dependent_MTases_sf"/>
</dbReference>
<feature type="domain" description="O-methyltransferase dimerisation" evidence="5">
    <location>
        <begin position="105"/>
        <end position="177"/>
    </location>
</feature>
<keyword evidence="3" id="KW-0949">S-adenosyl-L-methionine</keyword>
<dbReference type="GO" id="GO:0046983">
    <property type="term" value="F:protein dimerization activity"/>
    <property type="evidence" value="ECO:0007669"/>
    <property type="project" value="InterPro"/>
</dbReference>
<evidence type="ECO:0000313" key="7">
    <source>
        <dbReference type="Proteomes" id="UP000325945"/>
    </source>
</evidence>
<gene>
    <name evidence="6" type="ORF">BDV39DRAFT_212008</name>
</gene>
<dbReference type="SUPFAM" id="SSF53335">
    <property type="entry name" value="S-adenosyl-L-methionine-dependent methyltransferases"/>
    <property type="match status" value="1"/>
</dbReference>
<dbReference type="Pfam" id="PF00891">
    <property type="entry name" value="Methyltransf_2"/>
    <property type="match status" value="1"/>
</dbReference>
<evidence type="ECO:0000256" key="2">
    <source>
        <dbReference type="ARBA" id="ARBA00022679"/>
    </source>
</evidence>
<feature type="domain" description="O-methyltransferase C-terminal" evidence="4">
    <location>
        <begin position="218"/>
        <end position="420"/>
    </location>
</feature>
<dbReference type="GO" id="GO:0008171">
    <property type="term" value="F:O-methyltransferase activity"/>
    <property type="evidence" value="ECO:0007669"/>
    <property type="project" value="InterPro"/>
</dbReference>
<dbReference type="PANTHER" id="PTHR43712:SF11">
    <property type="entry name" value="O-METHYLTRANSFERASE (AFU_ORTHOLOGUE AFUA_2G17820)-RELATED"/>
    <property type="match status" value="1"/>
</dbReference>
<keyword evidence="1 6" id="KW-0489">Methyltransferase</keyword>
<dbReference type="Gene3D" id="1.10.10.10">
    <property type="entry name" value="Winged helix-like DNA-binding domain superfamily/Winged helix DNA-binding domain"/>
    <property type="match status" value="1"/>
</dbReference>
<dbReference type="Pfam" id="PF08100">
    <property type="entry name" value="Dimerisation"/>
    <property type="match status" value="1"/>
</dbReference>
<dbReference type="InterPro" id="IPR036390">
    <property type="entry name" value="WH_DNA-bd_sf"/>
</dbReference>
<proteinExistence type="predicted"/>
<evidence type="ECO:0000313" key="6">
    <source>
        <dbReference type="EMBL" id="KAE8334009.1"/>
    </source>
</evidence>
<dbReference type="Proteomes" id="UP000325945">
    <property type="component" value="Unassembled WGS sequence"/>
</dbReference>
<dbReference type="InterPro" id="IPR036388">
    <property type="entry name" value="WH-like_DNA-bd_sf"/>
</dbReference>
<name>A0A5N6XPE4_9EURO</name>
<evidence type="ECO:0000259" key="4">
    <source>
        <dbReference type="Pfam" id="PF00891"/>
    </source>
</evidence>